<accession>Q1PJI9</accession>
<dbReference type="InterPro" id="IPR050810">
    <property type="entry name" value="Bact_Secretion_Sys_Channel"/>
</dbReference>
<evidence type="ECO:0000256" key="1">
    <source>
        <dbReference type="RuleBase" id="RU004003"/>
    </source>
</evidence>
<dbReference type="GO" id="GO:0009306">
    <property type="term" value="P:protein secretion"/>
    <property type="evidence" value="ECO:0007669"/>
    <property type="project" value="InterPro"/>
</dbReference>
<dbReference type="PANTHER" id="PTHR30332:SF17">
    <property type="entry name" value="TYPE IV PILIATION SYSTEM PROTEIN DR_0774-RELATED"/>
    <property type="match status" value="1"/>
</dbReference>
<dbReference type="EMBL" id="DQ366733">
    <property type="protein sequence ID" value="ABE11376.1"/>
    <property type="molecule type" value="Genomic_DNA"/>
</dbReference>
<gene>
    <name evidence="3" type="primary">gspD</name>
    <name evidence="3" type="ORF">HOT0M-10G7_0030</name>
</gene>
<reference evidence="3" key="1">
    <citation type="journal article" date="2006" name="Science">
        <title>Genomic islands and the ecology and evolution of Prochlorococcus.</title>
        <authorList>
            <person name="Coleman M.L."/>
            <person name="Sullivan M.B."/>
            <person name="Martiny A.C."/>
            <person name="Steglich C."/>
            <person name="Barry K."/>
            <person name="Delong E.F."/>
            <person name="Chisholm S.W."/>
        </authorList>
    </citation>
    <scope>NUCLEOTIDE SEQUENCE</scope>
</reference>
<name>Q1PJI9_PROMR</name>
<comment type="similarity">
    <text evidence="1">Belongs to the bacterial secretin family.</text>
</comment>
<reference evidence="3" key="2">
    <citation type="submission" date="2006-04" db="EMBL/GenBank/DDBJ databases">
        <title>Sequencing of the draft fosmids and assembly of Prochlorococcus marinus environmental genome fragment.</title>
        <authorList>
            <consortium name="US DOE Joint Genome Institute (JGI)"/>
            <person name="Copeland A."/>
            <person name="Lucas S."/>
            <person name="Lapidus A."/>
            <person name="Barry K."/>
            <person name="Detter J.C."/>
            <person name="Glavina T."/>
            <person name="Hammon N."/>
            <person name="Israni S."/>
            <person name="Richardson P."/>
        </authorList>
    </citation>
    <scope>NUCLEOTIDE SEQUENCE</scope>
</reference>
<dbReference type="GO" id="GO:0015627">
    <property type="term" value="C:type II protein secretion system complex"/>
    <property type="evidence" value="ECO:0007669"/>
    <property type="project" value="TreeGrafter"/>
</dbReference>
<proteinExistence type="inferred from homology"/>
<evidence type="ECO:0000313" key="3">
    <source>
        <dbReference type="EMBL" id="ABE11376.1"/>
    </source>
</evidence>
<feature type="domain" description="Type II/III secretion system secretin-like" evidence="2">
    <location>
        <begin position="492"/>
        <end position="638"/>
    </location>
</feature>
<dbReference type="Pfam" id="PF00263">
    <property type="entry name" value="Secretin"/>
    <property type="match status" value="1"/>
</dbReference>
<sequence>MRNYLKIKKRKIILIFLLIFNQLISSSYALNNRRIVKSESKETIFPSKYQGESKILISNKKQNETNLINQDVEKLERFVEETFDSKNIDNLKNLKESNSKINKQFNEVGEEFKNSDVKIKKFNKEEKIFTDQSQNIRTKINEENSNQRITNELLLPSKSIISTSEFKVPPRGYVKLLGPKISLNLKEADSIETLKLISKLGNYGILVIEEGKTKGESFENSKITANFEDIEISKVFNSILLSANLQAVLENNIIFVGKNILNKSLKPKVSKTYRLNQVNAASVADYLSTLGANISKVMLMSGSFDGQEIGDSFINKKEFEDEVINSYGIEKGPLYGIVGTADLRLQTITLIGSKERMKIAETFIKSLDVRHKQVALTVKIIDVSLTKSDIKENVFELLTGDTRIISNSGLGILTSNLGAINPGDSARVSNALTGGVGQGGFMNWLEAKIDNNNAKILASPTLILGEDGNALSSGAAAVDDTLSQATIGRPYKNEGFIKVGETVITSFEQSSNEGVTTCTAQEGTAGITFGAKLEKIDDNGYVTFALSPAISSVTSTVEIAGCGIQNTLSVRKLDTGSIRVQNGETLILTGVLQDSDTVTTSKVPILGDIPIFGSIFRSSATQKKKNELIILVTPKILKDK</sequence>
<organism evidence="3">
    <name type="scientific">uncultured Prochlorococcus marinus clone HOT0M-10G7</name>
    <dbReference type="NCBI Taxonomy" id="379385"/>
    <lineage>
        <taxon>Bacteria</taxon>
        <taxon>Bacillati</taxon>
        <taxon>Cyanobacteriota</taxon>
        <taxon>Cyanophyceae</taxon>
        <taxon>Synechococcales</taxon>
        <taxon>Prochlorococcaceae</taxon>
        <taxon>Prochlorococcus</taxon>
    </lineage>
</organism>
<evidence type="ECO:0000259" key="2">
    <source>
        <dbReference type="Pfam" id="PF00263"/>
    </source>
</evidence>
<dbReference type="AlphaFoldDB" id="Q1PJI9"/>
<protein>
    <submittedName>
        <fullName evidence="3">Putative general (Type II) secretion pathway protein D</fullName>
    </submittedName>
</protein>
<dbReference type="PANTHER" id="PTHR30332">
    <property type="entry name" value="PROBABLE GENERAL SECRETION PATHWAY PROTEIN D"/>
    <property type="match status" value="1"/>
</dbReference>
<dbReference type="InterPro" id="IPR004846">
    <property type="entry name" value="T2SS/T3SS_dom"/>
</dbReference>